<dbReference type="Pfam" id="PF00144">
    <property type="entry name" value="Beta-lactamase"/>
    <property type="match status" value="1"/>
</dbReference>
<dbReference type="InterPro" id="IPR050789">
    <property type="entry name" value="Diverse_Enzym_Activities"/>
</dbReference>
<dbReference type="PANTHER" id="PTHR43283">
    <property type="entry name" value="BETA-LACTAMASE-RELATED"/>
    <property type="match status" value="1"/>
</dbReference>
<comment type="caution">
    <text evidence="3">The sequence shown here is derived from an EMBL/GenBank/DDBJ whole genome shotgun (WGS) entry which is preliminary data.</text>
</comment>
<accession>A0A919X6M1</accession>
<dbReference type="Proteomes" id="UP000676917">
    <property type="component" value="Unassembled WGS sequence"/>
</dbReference>
<evidence type="ECO:0000256" key="1">
    <source>
        <dbReference type="ARBA" id="ARBA00022801"/>
    </source>
</evidence>
<dbReference type="SUPFAM" id="SSF56601">
    <property type="entry name" value="beta-lactamase/transpeptidase-like"/>
    <property type="match status" value="1"/>
</dbReference>
<dbReference type="PANTHER" id="PTHR43283:SF11">
    <property type="entry name" value="BETA-LACTAMASE-RELATED DOMAIN-CONTAINING PROTEIN"/>
    <property type="match status" value="1"/>
</dbReference>
<evidence type="ECO:0000259" key="2">
    <source>
        <dbReference type="Pfam" id="PF00144"/>
    </source>
</evidence>
<sequence>MREKVLGFLQQEIELEHIPGAVIHVSHQGKVLMQEAIGNRVVYPEVAPMQLDTVFDLASLTKVVSTLPAILKLLDDGLIRLDDSVSFFLPEFGNEGKEDITLRHLLTHTSGLPSHIPYFLEKLNTEQILERIYQQPLEFKTGEKVVYSDLGLITLYKIVEIVTGERFEEYLSREIFNPLEMYETSYKPSFEHNRYAATEYSEELNAFKVGIVHDENTESMGGISGHAGLFSTIHDLAKYAQMIENHGVYNGKCILSESGLRLARKNHTPFDDEYRGLGWQLKSPMYSPCGDYFSNSTYGHTGFTGTSIWFDPEIDLHVILLTNRVHFGRKPPILRLRPRLHNLIRSHF</sequence>
<dbReference type="InterPro" id="IPR012338">
    <property type="entry name" value="Beta-lactam/transpept-like"/>
</dbReference>
<dbReference type="InterPro" id="IPR001466">
    <property type="entry name" value="Beta-lactam-related"/>
</dbReference>
<keyword evidence="1 3" id="KW-0378">Hydrolase</keyword>
<feature type="domain" description="Beta-lactamase-related" evidence="2">
    <location>
        <begin position="16"/>
        <end position="329"/>
    </location>
</feature>
<dbReference type="EMBL" id="BORP01000001">
    <property type="protein sequence ID" value="GIO26491.1"/>
    <property type="molecule type" value="Genomic_DNA"/>
</dbReference>
<dbReference type="GO" id="GO:0016787">
    <property type="term" value="F:hydrolase activity"/>
    <property type="evidence" value="ECO:0007669"/>
    <property type="project" value="UniProtKB-KW"/>
</dbReference>
<reference evidence="3" key="1">
    <citation type="submission" date="2021-03" db="EMBL/GenBank/DDBJ databases">
        <title>Antimicrobial resistance genes in bacteria isolated from Japanese honey, and their potential for conferring macrolide and lincosamide resistance in the American foulbrood pathogen Paenibacillus larvae.</title>
        <authorList>
            <person name="Okamoto M."/>
            <person name="Kumagai M."/>
            <person name="Kanamori H."/>
            <person name="Takamatsu D."/>
        </authorList>
    </citation>
    <scope>NUCLEOTIDE SEQUENCE</scope>
    <source>
        <strain evidence="3">J43TS3</strain>
    </source>
</reference>
<dbReference type="AlphaFoldDB" id="A0A919X6M1"/>
<dbReference type="Gene3D" id="3.40.710.10">
    <property type="entry name" value="DD-peptidase/beta-lactamase superfamily"/>
    <property type="match status" value="1"/>
</dbReference>
<keyword evidence="4" id="KW-1185">Reference proteome</keyword>
<organism evidence="3 4">
    <name type="scientific">Ornithinibacillus bavariensis</name>
    <dbReference type="NCBI Taxonomy" id="545502"/>
    <lineage>
        <taxon>Bacteria</taxon>
        <taxon>Bacillati</taxon>
        <taxon>Bacillota</taxon>
        <taxon>Bacilli</taxon>
        <taxon>Bacillales</taxon>
        <taxon>Bacillaceae</taxon>
        <taxon>Ornithinibacillus</taxon>
    </lineage>
</organism>
<protein>
    <submittedName>
        <fullName evidence="3">Serine hydrolase</fullName>
    </submittedName>
</protein>
<gene>
    <name evidence="3" type="ORF">J43TS3_11020</name>
</gene>
<evidence type="ECO:0000313" key="4">
    <source>
        <dbReference type="Proteomes" id="UP000676917"/>
    </source>
</evidence>
<evidence type="ECO:0000313" key="3">
    <source>
        <dbReference type="EMBL" id="GIO26491.1"/>
    </source>
</evidence>
<name>A0A919X6M1_9BACI</name>
<proteinExistence type="predicted"/>
<dbReference type="RefSeq" id="WP_212919941.1">
    <property type="nucleotide sequence ID" value="NZ_BORP01000001.1"/>
</dbReference>